<evidence type="ECO:0000313" key="9">
    <source>
        <dbReference type="EMBL" id="MBM3332802.1"/>
    </source>
</evidence>
<dbReference type="Proteomes" id="UP000779900">
    <property type="component" value="Unassembled WGS sequence"/>
</dbReference>
<dbReference type="AlphaFoldDB" id="A0A938BUM4"/>
<keyword evidence="3 6" id="KW-0808">Transferase</keyword>
<organism evidence="9 10">
    <name type="scientific">candidate division WOR-3 bacterium</name>
    <dbReference type="NCBI Taxonomy" id="2052148"/>
    <lineage>
        <taxon>Bacteria</taxon>
        <taxon>Bacteria division WOR-3</taxon>
    </lineage>
</organism>
<feature type="domain" description="SAM-dependent MTase RsmB/NOP-type" evidence="8">
    <location>
        <begin position="24"/>
        <end position="323"/>
    </location>
</feature>
<evidence type="ECO:0000256" key="6">
    <source>
        <dbReference type="PROSITE-ProRule" id="PRU01023"/>
    </source>
</evidence>
<evidence type="ECO:0000256" key="2">
    <source>
        <dbReference type="ARBA" id="ARBA00022603"/>
    </source>
</evidence>
<keyword evidence="5 6" id="KW-0694">RNA-binding</keyword>
<dbReference type="InterPro" id="IPR023267">
    <property type="entry name" value="RCMT"/>
</dbReference>
<dbReference type="PRINTS" id="PR02008">
    <property type="entry name" value="RCMTFAMILY"/>
</dbReference>
<feature type="compositionally biased region" description="Basic and acidic residues" evidence="7">
    <location>
        <begin position="334"/>
        <end position="351"/>
    </location>
</feature>
<dbReference type="GO" id="GO:0006396">
    <property type="term" value="P:RNA processing"/>
    <property type="evidence" value="ECO:0007669"/>
    <property type="project" value="InterPro"/>
</dbReference>
<keyword evidence="4 6" id="KW-0949">S-adenosyl-L-methionine</keyword>
<feature type="active site" description="Nucleophile" evidence="6">
    <location>
        <position position="250"/>
    </location>
</feature>
<dbReference type="Pfam" id="PF01189">
    <property type="entry name" value="Methyltr_RsmB-F"/>
    <property type="match status" value="1"/>
</dbReference>
<evidence type="ECO:0000259" key="8">
    <source>
        <dbReference type="PROSITE" id="PS51686"/>
    </source>
</evidence>
<reference evidence="9" key="1">
    <citation type="submission" date="2019-03" db="EMBL/GenBank/DDBJ databases">
        <title>Lake Tanganyika Metagenome-Assembled Genomes (MAGs).</title>
        <authorList>
            <person name="Tran P."/>
        </authorList>
    </citation>
    <scope>NUCLEOTIDE SEQUENCE</scope>
    <source>
        <strain evidence="9">K_DeepCast_150m_m2_040</strain>
    </source>
</reference>
<dbReference type="InterPro" id="IPR049560">
    <property type="entry name" value="MeTrfase_RsmB-F_NOP2_cat"/>
</dbReference>
<dbReference type="Gene3D" id="3.30.70.1170">
    <property type="entry name" value="Sun protein, domain 3"/>
    <property type="match status" value="1"/>
</dbReference>
<dbReference type="InterPro" id="IPR001678">
    <property type="entry name" value="MeTrfase_RsmB-F_NOP2_dom"/>
</dbReference>
<evidence type="ECO:0000313" key="10">
    <source>
        <dbReference type="Proteomes" id="UP000779900"/>
    </source>
</evidence>
<evidence type="ECO:0000256" key="1">
    <source>
        <dbReference type="ARBA" id="ARBA00022490"/>
    </source>
</evidence>
<keyword evidence="2 6" id="KW-0489">Methyltransferase</keyword>
<dbReference type="GO" id="GO:0008173">
    <property type="term" value="F:RNA methyltransferase activity"/>
    <property type="evidence" value="ECO:0007669"/>
    <property type="project" value="InterPro"/>
</dbReference>
<dbReference type="EMBL" id="VGIR01000140">
    <property type="protein sequence ID" value="MBM3332802.1"/>
    <property type="molecule type" value="Genomic_DNA"/>
</dbReference>
<dbReference type="NCBIfam" id="TIGR00446">
    <property type="entry name" value="nop2p"/>
    <property type="match status" value="1"/>
</dbReference>
<gene>
    <name evidence="9" type="ORF">FJY68_13310</name>
</gene>
<proteinExistence type="inferred from homology"/>
<dbReference type="PANTHER" id="PTHR22808">
    <property type="entry name" value="NCL1 YEAST -RELATED NOL1/NOP2/FMU SUN DOMAIN-CONTAINING"/>
    <property type="match status" value="1"/>
</dbReference>
<feature type="binding site" evidence="6">
    <location>
        <position position="197"/>
    </location>
    <ligand>
        <name>S-adenosyl-L-methionine</name>
        <dbReference type="ChEBI" id="CHEBI:59789"/>
    </ligand>
</feature>
<evidence type="ECO:0000256" key="3">
    <source>
        <dbReference type="ARBA" id="ARBA00022679"/>
    </source>
</evidence>
<evidence type="ECO:0000256" key="4">
    <source>
        <dbReference type="ARBA" id="ARBA00022691"/>
    </source>
</evidence>
<dbReference type="Pfam" id="PF17125">
    <property type="entry name" value="Methyltr_RsmF_N"/>
    <property type="match status" value="1"/>
</dbReference>
<dbReference type="GO" id="GO:0008757">
    <property type="term" value="F:S-adenosylmethionine-dependent methyltransferase activity"/>
    <property type="evidence" value="ECO:0007669"/>
    <property type="project" value="InterPro"/>
</dbReference>
<dbReference type="InterPro" id="IPR011023">
    <property type="entry name" value="Nop2p"/>
</dbReference>
<comment type="caution">
    <text evidence="9">The sequence shown here is derived from an EMBL/GenBank/DDBJ whole genome shotgun (WGS) entry which is preliminary data.</text>
</comment>
<dbReference type="InterPro" id="IPR029063">
    <property type="entry name" value="SAM-dependent_MTases_sf"/>
</dbReference>
<dbReference type="GO" id="GO:0001510">
    <property type="term" value="P:RNA methylation"/>
    <property type="evidence" value="ECO:0007669"/>
    <property type="project" value="InterPro"/>
</dbReference>
<keyword evidence="1" id="KW-0963">Cytoplasm</keyword>
<dbReference type="PROSITE" id="PS51686">
    <property type="entry name" value="SAM_MT_RSMB_NOP"/>
    <property type="match status" value="1"/>
</dbReference>
<accession>A0A938BUM4</accession>
<evidence type="ECO:0000256" key="5">
    <source>
        <dbReference type="ARBA" id="ARBA00022884"/>
    </source>
</evidence>
<protein>
    <submittedName>
        <fullName evidence="9">RsmB/NOP family class I SAM-dependent RNA methyltransferase</fullName>
    </submittedName>
</protein>
<feature type="binding site" evidence="6">
    <location>
        <position position="152"/>
    </location>
    <ligand>
        <name>S-adenosyl-L-methionine</name>
        <dbReference type="ChEBI" id="CHEBI:59789"/>
    </ligand>
</feature>
<dbReference type="InterPro" id="IPR031341">
    <property type="entry name" value="Methyltr_RsmF_N"/>
</dbReference>
<dbReference type="GO" id="GO:0003723">
    <property type="term" value="F:RNA binding"/>
    <property type="evidence" value="ECO:0007669"/>
    <property type="project" value="UniProtKB-UniRule"/>
</dbReference>
<sequence length="351" mass="39007">MLKRRFPQGFIDRYSQFIPDFDAFLDAMQRPLRRTFRVNTHKATREQVLGLMVDLMPEPLPWYELGFVLPENGDSPSGREDARYSPHFPALGKRIEHFVGLIYVQEAASMVPPLVLQPQPGERVLDIAAAPGSKTTEMSAMMQNTGLIISNDPSPTRVRGLIGNVDRAGCLNVAVCRMDGSSLGRMVAGTCYRVLVDAPCSSEGTIRKSAQALDRWSVATIERFPSVQKRLILAGYLALKPGGVMVYSTCTVAPEENESVVAHLLARQPEAEVQEFELPGLVMRPGLREWGRESFAEAVSRCRRILPQDNDTEPFFIALIRKGRSSPHPSTRGGEGERSEGEEAHWGTERE</sequence>
<feature type="region of interest" description="Disordered" evidence="7">
    <location>
        <begin position="321"/>
        <end position="351"/>
    </location>
</feature>
<comment type="similarity">
    <text evidence="6">Belongs to the class I-like SAM-binding methyltransferase superfamily. RsmB/NOP family.</text>
</comment>
<dbReference type="SUPFAM" id="SSF53335">
    <property type="entry name" value="S-adenosyl-L-methionine-dependent methyltransferases"/>
    <property type="match status" value="1"/>
</dbReference>
<feature type="binding site" evidence="6">
    <location>
        <position position="179"/>
    </location>
    <ligand>
        <name>S-adenosyl-L-methionine</name>
        <dbReference type="ChEBI" id="CHEBI:59789"/>
    </ligand>
</feature>
<name>A0A938BUM4_UNCW3</name>
<feature type="binding site" evidence="6">
    <location>
        <begin position="128"/>
        <end position="134"/>
    </location>
    <ligand>
        <name>S-adenosyl-L-methionine</name>
        <dbReference type="ChEBI" id="CHEBI:59789"/>
    </ligand>
</feature>
<dbReference type="Gene3D" id="3.40.50.150">
    <property type="entry name" value="Vaccinia Virus protein VP39"/>
    <property type="match status" value="1"/>
</dbReference>
<evidence type="ECO:0000256" key="7">
    <source>
        <dbReference type="SAM" id="MobiDB-lite"/>
    </source>
</evidence>